<proteinExistence type="inferred from homology"/>
<name>A0A7L1E339_OENON</name>
<accession>A0A7L1E339</accession>
<feature type="compositionally biased region" description="Basic and acidic residues" evidence="11">
    <location>
        <begin position="131"/>
        <end position="160"/>
    </location>
</feature>
<dbReference type="InterPro" id="IPR041476">
    <property type="entry name" value="TRAF3IP1_C"/>
</dbReference>
<dbReference type="EMBL" id="VXBF01005298">
    <property type="protein sequence ID" value="NXM83839.1"/>
    <property type="molecule type" value="Genomic_DNA"/>
</dbReference>
<dbReference type="Gene3D" id="1.10.418.50">
    <property type="entry name" value="Microtubule-binding protein MIP-T3"/>
    <property type="match status" value="1"/>
</dbReference>
<comment type="similarity">
    <text evidence="8">Belongs to the TRAF3IP1 family.</text>
</comment>
<evidence type="ECO:0000256" key="11">
    <source>
        <dbReference type="SAM" id="MobiDB-lite"/>
    </source>
</evidence>
<keyword evidence="4" id="KW-0970">Cilium biogenesis/degradation</keyword>
<keyword evidence="5 10" id="KW-0175">Coiled coil</keyword>
<dbReference type="Proteomes" id="UP000565754">
    <property type="component" value="Unassembled WGS sequence"/>
</dbReference>
<organism evidence="14 15">
    <name type="scientific">Oenanthe oenanthe</name>
    <name type="common">Northern wheatear</name>
    <dbReference type="NCBI Taxonomy" id="279966"/>
    <lineage>
        <taxon>Eukaryota</taxon>
        <taxon>Metazoa</taxon>
        <taxon>Chordata</taxon>
        <taxon>Craniata</taxon>
        <taxon>Vertebrata</taxon>
        <taxon>Euteleostomi</taxon>
        <taxon>Archelosauria</taxon>
        <taxon>Archosauria</taxon>
        <taxon>Dinosauria</taxon>
        <taxon>Saurischia</taxon>
        <taxon>Theropoda</taxon>
        <taxon>Coelurosauria</taxon>
        <taxon>Aves</taxon>
        <taxon>Neognathae</taxon>
        <taxon>Neoaves</taxon>
        <taxon>Telluraves</taxon>
        <taxon>Australaves</taxon>
        <taxon>Passeriformes</taxon>
        <taxon>Muscicapidae</taxon>
        <taxon>Oenanthe</taxon>
    </lineage>
</organism>
<evidence type="ECO:0000256" key="5">
    <source>
        <dbReference type="ARBA" id="ARBA00023054"/>
    </source>
</evidence>
<dbReference type="GO" id="GO:0030992">
    <property type="term" value="C:intraciliary transport particle B"/>
    <property type="evidence" value="ECO:0007669"/>
    <property type="project" value="TreeGrafter"/>
</dbReference>
<feature type="non-terminal residue" evidence="14">
    <location>
        <position position="651"/>
    </location>
</feature>
<dbReference type="GO" id="GO:0036064">
    <property type="term" value="C:ciliary basal body"/>
    <property type="evidence" value="ECO:0007669"/>
    <property type="project" value="TreeGrafter"/>
</dbReference>
<dbReference type="PANTHER" id="PTHR31363">
    <property type="entry name" value="TRAF3-INTERACTING PROTEIN 1"/>
    <property type="match status" value="1"/>
</dbReference>
<gene>
    <name evidence="14" type="primary">Traf3ip1</name>
    <name evidence="14" type="ORF">OENOEN_R00418</name>
</gene>
<evidence type="ECO:0000313" key="15">
    <source>
        <dbReference type="Proteomes" id="UP000565754"/>
    </source>
</evidence>
<dbReference type="InterPro" id="IPR018799">
    <property type="entry name" value="TRAF3IP1"/>
</dbReference>
<dbReference type="GO" id="GO:0070507">
    <property type="term" value="P:regulation of microtubule cytoskeleton organization"/>
    <property type="evidence" value="ECO:0007669"/>
    <property type="project" value="TreeGrafter"/>
</dbReference>
<evidence type="ECO:0000256" key="4">
    <source>
        <dbReference type="ARBA" id="ARBA00022794"/>
    </source>
</evidence>
<dbReference type="Pfam" id="PF10243">
    <property type="entry name" value="MIP-T3"/>
    <property type="match status" value="1"/>
</dbReference>
<evidence type="ECO:0000259" key="13">
    <source>
        <dbReference type="Pfam" id="PF17749"/>
    </source>
</evidence>
<evidence type="ECO:0000256" key="3">
    <source>
        <dbReference type="ARBA" id="ARBA00022490"/>
    </source>
</evidence>
<dbReference type="InterPro" id="IPR040468">
    <property type="entry name" value="TRAF3IP1_N"/>
</dbReference>
<feature type="compositionally biased region" description="Basic and acidic residues" evidence="11">
    <location>
        <begin position="166"/>
        <end position="317"/>
    </location>
</feature>
<dbReference type="GO" id="GO:0005930">
    <property type="term" value="C:axoneme"/>
    <property type="evidence" value="ECO:0007669"/>
    <property type="project" value="UniProtKB-SubCell"/>
</dbReference>
<keyword evidence="15" id="KW-1185">Reference proteome</keyword>
<dbReference type="Pfam" id="PF17749">
    <property type="entry name" value="MIP-T3_C"/>
    <property type="match status" value="1"/>
</dbReference>
<evidence type="ECO:0000313" key="14">
    <source>
        <dbReference type="EMBL" id="NXM83839.1"/>
    </source>
</evidence>
<evidence type="ECO:0000256" key="9">
    <source>
        <dbReference type="ARBA" id="ARBA00070492"/>
    </source>
</evidence>
<reference evidence="14 15" key="1">
    <citation type="submission" date="2019-09" db="EMBL/GenBank/DDBJ databases">
        <title>Bird 10,000 Genomes (B10K) Project - Family phase.</title>
        <authorList>
            <person name="Zhang G."/>
        </authorList>
    </citation>
    <scope>NUCLEOTIDE SEQUENCE [LARGE SCALE GENOMIC DNA]</scope>
    <source>
        <strain evidence="14">B10K-DU-001-74</strain>
        <tissue evidence="14">Muscle</tissue>
    </source>
</reference>
<evidence type="ECO:0000256" key="7">
    <source>
        <dbReference type="ARBA" id="ARBA00023273"/>
    </source>
</evidence>
<feature type="region of interest" description="Disordered" evidence="11">
    <location>
        <begin position="131"/>
        <end position="346"/>
    </location>
</feature>
<feature type="region of interest" description="Disordered" evidence="11">
    <location>
        <begin position="417"/>
        <end position="454"/>
    </location>
</feature>
<dbReference type="GO" id="GO:0048513">
    <property type="term" value="P:animal organ development"/>
    <property type="evidence" value="ECO:0007669"/>
    <property type="project" value="UniProtKB-ARBA"/>
</dbReference>
<feature type="coiled-coil region" evidence="10">
    <location>
        <begin position="564"/>
        <end position="623"/>
    </location>
</feature>
<feature type="domain" description="TRAF3-interacting protein 1 C-terminal" evidence="13">
    <location>
        <begin position="496"/>
        <end position="645"/>
    </location>
</feature>
<dbReference type="AlphaFoldDB" id="A0A7L1E339"/>
<dbReference type="InterPro" id="IPR042576">
    <property type="entry name" value="TRAF3IP1_N_sf"/>
</dbReference>
<dbReference type="GO" id="GO:0042073">
    <property type="term" value="P:intraciliary transport"/>
    <property type="evidence" value="ECO:0007669"/>
    <property type="project" value="TreeGrafter"/>
</dbReference>
<dbReference type="GO" id="GO:0048731">
    <property type="term" value="P:system development"/>
    <property type="evidence" value="ECO:0007669"/>
    <property type="project" value="UniProtKB-ARBA"/>
</dbReference>
<protein>
    <recommendedName>
        <fullName evidence="9">TRAF3-interacting protein 1</fullName>
    </recommendedName>
</protein>
<keyword evidence="7" id="KW-0966">Cell projection</keyword>
<dbReference type="PANTHER" id="PTHR31363:SF0">
    <property type="entry name" value="TRAF3-INTERACTING PROTEIN 1"/>
    <property type="match status" value="1"/>
</dbReference>
<keyword evidence="3" id="KW-0963">Cytoplasm</keyword>
<evidence type="ECO:0000259" key="12">
    <source>
        <dbReference type="Pfam" id="PF10243"/>
    </source>
</evidence>
<dbReference type="GO" id="GO:0008017">
    <property type="term" value="F:microtubule binding"/>
    <property type="evidence" value="ECO:0007669"/>
    <property type="project" value="InterPro"/>
</dbReference>
<dbReference type="GO" id="GO:0060271">
    <property type="term" value="P:cilium assembly"/>
    <property type="evidence" value="ECO:0007669"/>
    <property type="project" value="TreeGrafter"/>
</dbReference>
<comment type="subcellular location">
    <subcellularLocation>
        <location evidence="2">Cytoplasm</location>
        <location evidence="2">Cytoskeleton</location>
        <location evidence="2">Cilium axoneme</location>
    </subcellularLocation>
    <subcellularLocation>
        <location evidence="1">Cytoplasm</location>
        <location evidence="1">Cytoskeleton</location>
        <location evidence="1">Cilium basal body</location>
    </subcellularLocation>
</comment>
<evidence type="ECO:0000256" key="6">
    <source>
        <dbReference type="ARBA" id="ARBA00023212"/>
    </source>
</evidence>
<comment type="caution">
    <text evidence="14">The sequence shown here is derived from an EMBL/GenBank/DDBJ whole genome shotgun (WGS) entry which is preliminary data.</text>
</comment>
<keyword evidence="6" id="KW-0206">Cytoskeleton</keyword>
<evidence type="ECO:0000256" key="2">
    <source>
        <dbReference type="ARBA" id="ARBA00004430"/>
    </source>
</evidence>
<evidence type="ECO:0000256" key="1">
    <source>
        <dbReference type="ARBA" id="ARBA00004120"/>
    </source>
</evidence>
<sequence>MNEAVSRQTRETLGQVIRKPPLTDALLSKPPFRYLHDLISEVIRVTGFLKGLYTDFELKSDNVKDKDSKINFLQKAIDAVVMVTGEPLSVKPARVVAGHEPEKTNEFLQAIGKCCLNKLSSDAAVKRVLAGEKADVKGKPPPSKPRDKESREPKAEEQKTHRNKESRRDTEVKDRSPSRDRKPKGDLKESREREKEKDKKKNNEEKHKEPERDTSKEGQKQERERSKSRTAKQGREIEKTKGKGDPELRDDSGQDKGQEREKRHEEGREKDRLKGRDKNRDREGEKDRERGRDRDREKDGEHFREHGKEKAEKKTETPARISEQPSAKGSRHRSKPGGEGNHREDIVISVRYAGGLLRAVDTRSVADGISEDGAAELQEKNEPGLPEKLKGRERLVSCENVAVSLVKIIFPHSLCYSRRTPRPGSARPAPPRVKRQESTELLIPERSGSAKTTPNVIREQQVSDEEDEQFVVESAVPLPEMLKCPSMLRKNPVFSTGGLVKRILETKKDYEASQKSSQITDREKPVVLEASRKKERDLVAKEIEKFQVSIQTVCQNAFRLGRIVDYIQEDMDAMRNELHAWRQENRQHAEALQREQSITDSAVEPLKADLAELEQLIKDQQDKICAVKANILRNEEKIQRMVLSINLSSRR</sequence>
<evidence type="ECO:0000256" key="10">
    <source>
        <dbReference type="SAM" id="Coils"/>
    </source>
</evidence>
<feature type="non-terminal residue" evidence="14">
    <location>
        <position position="1"/>
    </location>
</feature>
<dbReference type="FunFam" id="1.10.418.50:FF:000001">
    <property type="entry name" value="TRAF3-interacting protein 1 isoform X1"/>
    <property type="match status" value="1"/>
</dbReference>
<feature type="domain" description="TRAF3-interacting protein 1 N-terminal" evidence="12">
    <location>
        <begin position="7"/>
        <end position="116"/>
    </location>
</feature>
<evidence type="ECO:0000256" key="8">
    <source>
        <dbReference type="ARBA" id="ARBA00043971"/>
    </source>
</evidence>